<evidence type="ECO:0000313" key="4">
    <source>
        <dbReference type="Proteomes" id="UP000191110"/>
    </source>
</evidence>
<organism evidence="3 4">
    <name type="scientific">Solemya pervernicosa gill symbiont</name>
    <dbReference type="NCBI Taxonomy" id="642797"/>
    <lineage>
        <taxon>Bacteria</taxon>
        <taxon>Pseudomonadati</taxon>
        <taxon>Pseudomonadota</taxon>
        <taxon>Gammaproteobacteria</taxon>
        <taxon>sulfur-oxidizing symbionts</taxon>
    </lineage>
</organism>
<reference evidence="3 4" key="1">
    <citation type="submission" date="2016-11" db="EMBL/GenBank/DDBJ databases">
        <title>Mixed transmission modes and dynamic genome evolution in an obligate animal-bacterial symbiosis.</title>
        <authorList>
            <person name="Russell S.L."/>
            <person name="Corbett-Detig R.B."/>
            <person name="Cavanaugh C.M."/>
        </authorList>
    </citation>
    <scope>NUCLEOTIDE SEQUENCE [LARGE SCALE GENOMIC DNA]</scope>
    <source>
        <strain evidence="3">Sveles-Q1</strain>
    </source>
</reference>
<evidence type="ECO:0000256" key="2">
    <source>
        <dbReference type="SAM" id="SignalP"/>
    </source>
</evidence>
<dbReference type="Pfam" id="PF01322">
    <property type="entry name" value="Cytochrom_C_2"/>
    <property type="match status" value="1"/>
</dbReference>
<dbReference type="RefSeq" id="WP_078483391.1">
    <property type="nucleotide sequence ID" value="NZ_MPRL01000021.1"/>
</dbReference>
<dbReference type="InterPro" id="IPR010980">
    <property type="entry name" value="Cyt_c/b562"/>
</dbReference>
<feature type="signal peptide" evidence="2">
    <location>
        <begin position="1"/>
        <end position="24"/>
    </location>
</feature>
<evidence type="ECO:0008006" key="5">
    <source>
        <dbReference type="Google" id="ProtNLM"/>
    </source>
</evidence>
<dbReference type="GO" id="GO:0005506">
    <property type="term" value="F:iron ion binding"/>
    <property type="evidence" value="ECO:0007669"/>
    <property type="project" value="InterPro"/>
</dbReference>
<gene>
    <name evidence="3" type="ORF">BOW53_07115</name>
</gene>
<dbReference type="EMBL" id="MPRL01000021">
    <property type="protein sequence ID" value="OOZ40615.1"/>
    <property type="molecule type" value="Genomic_DNA"/>
</dbReference>
<comment type="caution">
    <text evidence="3">The sequence shown here is derived from an EMBL/GenBank/DDBJ whole genome shotgun (WGS) entry which is preliminary data.</text>
</comment>
<protein>
    <recommendedName>
        <fullName evidence="5">Cytochrome C</fullName>
    </recommendedName>
</protein>
<dbReference type="Proteomes" id="UP000191110">
    <property type="component" value="Unassembled WGS sequence"/>
</dbReference>
<dbReference type="GO" id="GO:0020037">
    <property type="term" value="F:heme binding"/>
    <property type="evidence" value="ECO:0007669"/>
    <property type="project" value="InterPro"/>
</dbReference>
<evidence type="ECO:0000313" key="3">
    <source>
        <dbReference type="EMBL" id="OOZ40615.1"/>
    </source>
</evidence>
<dbReference type="PROSITE" id="PS51009">
    <property type="entry name" value="CYTCII"/>
    <property type="match status" value="1"/>
</dbReference>
<keyword evidence="4" id="KW-1185">Reference proteome</keyword>
<proteinExistence type="predicted"/>
<name>A0A1T2L676_9GAMM</name>
<feature type="region of interest" description="Disordered" evidence="1">
    <location>
        <begin position="80"/>
        <end position="99"/>
    </location>
</feature>
<dbReference type="OrthoDB" id="1150802at2"/>
<dbReference type="GO" id="GO:0009055">
    <property type="term" value="F:electron transfer activity"/>
    <property type="evidence" value="ECO:0007669"/>
    <property type="project" value="InterPro"/>
</dbReference>
<accession>A0A1T2L676</accession>
<dbReference type="GO" id="GO:0022900">
    <property type="term" value="P:electron transport chain"/>
    <property type="evidence" value="ECO:0007669"/>
    <property type="project" value="InterPro"/>
</dbReference>
<keyword evidence="2" id="KW-0732">Signal</keyword>
<dbReference type="InterPro" id="IPR002321">
    <property type="entry name" value="Cyt_c_II"/>
</dbReference>
<dbReference type="SUPFAM" id="SSF47175">
    <property type="entry name" value="Cytochromes"/>
    <property type="match status" value="1"/>
</dbReference>
<dbReference type="Gene3D" id="1.20.120.10">
    <property type="entry name" value="Cytochrome c/b562"/>
    <property type="match status" value="1"/>
</dbReference>
<evidence type="ECO:0000256" key="1">
    <source>
        <dbReference type="SAM" id="MobiDB-lite"/>
    </source>
</evidence>
<sequence length="153" mass="17031">MRREIRYICLGLFLPLSMNGSVQAETDTAAELQDHRQLVEMPAKTRALMRADMQDHLAALTTIFALLADDQYEKAGEVAEQRMGKSTMGKHRESGVPPGRYMPLAMRELGWGMHESASELAEVAKQGDVNKTYTALQKLTAGCVGCHMAYRTR</sequence>
<dbReference type="AlphaFoldDB" id="A0A1T2L676"/>
<feature type="chain" id="PRO_5012052169" description="Cytochrome C" evidence="2">
    <location>
        <begin position="25"/>
        <end position="153"/>
    </location>
</feature>